<accession>A0ABP3UAN1</accession>
<sequence>MRNRVYLIASSVFLILGVIIAIFLERNAKGKKVGGNKKLKNVLVYTPLTLFFACFLYYSTEFISDFIYVLLSSMAFIGTLTLWERCSKNYKYKRIIEGILVWSISFAFFRFLNKNLIIPIGHHWIWATGISTIRIIFTENDGKTFEKFFLANIVGLIILLFMFKYFSEPYGGFGKPEVVGKKYLIENGIAKKEDKIEINRLTSDDENIIMFIYINGKPHYTLSYKLGKINNIEKLQ</sequence>
<dbReference type="RefSeq" id="WP_343770119.1">
    <property type="nucleotide sequence ID" value="NZ_BAAACF010000003.1"/>
</dbReference>
<feature type="transmembrane region" description="Helical" evidence="1">
    <location>
        <begin position="6"/>
        <end position="24"/>
    </location>
</feature>
<evidence type="ECO:0000313" key="3">
    <source>
        <dbReference type="Proteomes" id="UP001500339"/>
    </source>
</evidence>
<proteinExistence type="predicted"/>
<keyword evidence="1" id="KW-0472">Membrane</keyword>
<keyword evidence="1" id="KW-0812">Transmembrane</keyword>
<comment type="caution">
    <text evidence="2">The sequence shown here is derived from an EMBL/GenBank/DDBJ whole genome shotgun (WGS) entry which is preliminary data.</text>
</comment>
<reference evidence="3" key="1">
    <citation type="journal article" date="2019" name="Int. J. Syst. Evol. Microbiol.">
        <title>The Global Catalogue of Microorganisms (GCM) 10K type strain sequencing project: providing services to taxonomists for standard genome sequencing and annotation.</title>
        <authorList>
            <consortium name="The Broad Institute Genomics Platform"/>
            <consortium name="The Broad Institute Genome Sequencing Center for Infectious Disease"/>
            <person name="Wu L."/>
            <person name="Ma J."/>
        </authorList>
    </citation>
    <scope>NUCLEOTIDE SEQUENCE [LARGE SCALE GENOMIC DNA]</scope>
    <source>
        <strain evidence="3">JCM 1405</strain>
    </source>
</reference>
<gene>
    <name evidence="2" type="ORF">GCM10008905_24700</name>
</gene>
<feature type="transmembrane region" description="Helical" evidence="1">
    <location>
        <begin position="66"/>
        <end position="83"/>
    </location>
</feature>
<feature type="transmembrane region" description="Helical" evidence="1">
    <location>
        <begin position="149"/>
        <end position="166"/>
    </location>
</feature>
<dbReference type="EMBL" id="BAAACF010000003">
    <property type="protein sequence ID" value="GAA0727280.1"/>
    <property type="molecule type" value="Genomic_DNA"/>
</dbReference>
<dbReference type="Proteomes" id="UP001500339">
    <property type="component" value="Unassembled WGS sequence"/>
</dbReference>
<evidence type="ECO:0000313" key="2">
    <source>
        <dbReference type="EMBL" id="GAA0727280.1"/>
    </source>
</evidence>
<keyword evidence="3" id="KW-1185">Reference proteome</keyword>
<keyword evidence="1" id="KW-1133">Transmembrane helix</keyword>
<name>A0ABP3UAN1_9CLOT</name>
<protein>
    <submittedName>
        <fullName evidence="2">Uncharacterized protein</fullName>
    </submittedName>
</protein>
<feature type="transmembrane region" description="Helical" evidence="1">
    <location>
        <begin position="42"/>
        <end position="60"/>
    </location>
</feature>
<organism evidence="2 3">
    <name type="scientific">Clostridium malenominatum</name>
    <dbReference type="NCBI Taxonomy" id="1539"/>
    <lineage>
        <taxon>Bacteria</taxon>
        <taxon>Bacillati</taxon>
        <taxon>Bacillota</taxon>
        <taxon>Clostridia</taxon>
        <taxon>Eubacteriales</taxon>
        <taxon>Clostridiaceae</taxon>
        <taxon>Clostridium</taxon>
    </lineage>
</organism>
<evidence type="ECO:0000256" key="1">
    <source>
        <dbReference type="SAM" id="Phobius"/>
    </source>
</evidence>
<feature type="transmembrane region" description="Helical" evidence="1">
    <location>
        <begin position="118"/>
        <end position="137"/>
    </location>
</feature>